<dbReference type="EMBL" id="CAJNON010000216">
    <property type="protein sequence ID" value="CAF1111654.1"/>
    <property type="molecule type" value="Genomic_DNA"/>
</dbReference>
<evidence type="ECO:0000256" key="1">
    <source>
        <dbReference type="ARBA" id="ARBA00022801"/>
    </source>
</evidence>
<feature type="domain" description="BD-FAE-like" evidence="3">
    <location>
        <begin position="86"/>
        <end position="305"/>
    </location>
</feature>
<dbReference type="PANTHER" id="PTHR48081">
    <property type="entry name" value="AB HYDROLASE SUPERFAMILY PROTEIN C4A8.06C"/>
    <property type="match status" value="1"/>
</dbReference>
<evidence type="ECO:0000313" key="9">
    <source>
        <dbReference type="EMBL" id="CAF3898721.1"/>
    </source>
</evidence>
<sequence>MPGVNCNLMRYSNTLNERNILKMIDRFRLRSRYQKRSANANMKAKTSTSTPPPCYESDDESNLRLWNNSAPGAVGNDSCKDIPFLKVFLPNTSSPQTDIGIIIIPGGGYDKLTDSNEQTPVAQYFANKLGTAKVDFDFILKGITSFILYYRLVQKDGTYRYPVPMWDGQRALRYVRYNAAQFKINPDHIGLFGFSAGGHLASTVALHSNQNFNLTNQDDLDSTNARPSFLGLGYPVISMDPQQYASNASRKHLLFGYTGDELTSLENYLSGQKHVTKNTPPTFIFESVDDKQISSQNSVLFIKALEDAGVSYEAHMFEQGKHGAGLAEDEQAESLWPTLFHNWLIERKLIS</sequence>
<dbReference type="PANTHER" id="PTHR48081:SF6">
    <property type="entry name" value="PEPTIDASE S9 PROLYL OLIGOPEPTIDASE CATALYTIC DOMAIN-CONTAINING PROTEIN"/>
    <property type="match status" value="1"/>
</dbReference>
<evidence type="ECO:0000313" key="4">
    <source>
        <dbReference type="EMBL" id="CAF1016930.1"/>
    </source>
</evidence>
<organism evidence="8 11">
    <name type="scientific">Adineta steineri</name>
    <dbReference type="NCBI Taxonomy" id="433720"/>
    <lineage>
        <taxon>Eukaryota</taxon>
        <taxon>Metazoa</taxon>
        <taxon>Spiralia</taxon>
        <taxon>Gnathifera</taxon>
        <taxon>Rotifera</taxon>
        <taxon>Eurotatoria</taxon>
        <taxon>Bdelloidea</taxon>
        <taxon>Adinetida</taxon>
        <taxon>Adinetidae</taxon>
        <taxon>Adineta</taxon>
    </lineage>
</organism>
<evidence type="ECO:0000256" key="2">
    <source>
        <dbReference type="SAM" id="MobiDB-lite"/>
    </source>
</evidence>
<dbReference type="EMBL" id="CAJOBB010001751">
    <property type="protein sequence ID" value="CAF3898666.1"/>
    <property type="molecule type" value="Genomic_DNA"/>
</dbReference>
<evidence type="ECO:0000313" key="7">
    <source>
        <dbReference type="EMBL" id="CAF3720713.1"/>
    </source>
</evidence>
<protein>
    <recommendedName>
        <fullName evidence="3">BD-FAE-like domain-containing protein</fullName>
    </recommendedName>
</protein>
<dbReference type="Proteomes" id="UP000663860">
    <property type="component" value="Unassembled WGS sequence"/>
</dbReference>
<gene>
    <name evidence="4" type="ORF">IZO911_LOCUS18499</name>
    <name evidence="8" type="ORF">KXQ929_LOCUS22690</name>
    <name evidence="9" type="ORF">KXQ929_LOCUS22693</name>
    <name evidence="7" type="ORF">OKA104_LOCUS13832</name>
    <name evidence="10" type="ORF">OXD698_LOCUS42840</name>
    <name evidence="5" type="ORF">VCS650_LOCUS20672</name>
    <name evidence="6" type="ORF">VCS650_LOCUS20675</name>
</gene>
<keyword evidence="1" id="KW-0378">Hydrolase</keyword>
<evidence type="ECO:0000313" key="10">
    <source>
        <dbReference type="EMBL" id="CAF4239442.1"/>
    </source>
</evidence>
<evidence type="ECO:0000313" key="8">
    <source>
        <dbReference type="EMBL" id="CAF3898666.1"/>
    </source>
</evidence>
<dbReference type="InterPro" id="IPR050300">
    <property type="entry name" value="GDXG_lipolytic_enzyme"/>
</dbReference>
<dbReference type="SUPFAM" id="SSF53474">
    <property type="entry name" value="alpha/beta-Hydrolases"/>
    <property type="match status" value="1"/>
</dbReference>
<evidence type="ECO:0000313" key="11">
    <source>
        <dbReference type="Proteomes" id="UP000663868"/>
    </source>
</evidence>
<dbReference type="InterPro" id="IPR049492">
    <property type="entry name" value="BD-FAE-like_dom"/>
</dbReference>
<reference evidence="8" key="1">
    <citation type="submission" date="2021-02" db="EMBL/GenBank/DDBJ databases">
        <authorList>
            <person name="Nowell W R."/>
        </authorList>
    </citation>
    <scope>NUCLEOTIDE SEQUENCE</scope>
</reference>
<dbReference type="GO" id="GO:0016787">
    <property type="term" value="F:hydrolase activity"/>
    <property type="evidence" value="ECO:0007669"/>
    <property type="project" value="UniProtKB-KW"/>
</dbReference>
<dbReference type="Pfam" id="PF20434">
    <property type="entry name" value="BD-FAE"/>
    <property type="match status" value="1"/>
</dbReference>
<dbReference type="Proteomes" id="UP000663891">
    <property type="component" value="Unassembled WGS sequence"/>
</dbReference>
<dbReference type="Gene3D" id="3.40.50.1820">
    <property type="entry name" value="alpha/beta hydrolase"/>
    <property type="match status" value="1"/>
</dbReference>
<feature type="region of interest" description="Disordered" evidence="2">
    <location>
        <begin position="37"/>
        <end position="60"/>
    </location>
</feature>
<dbReference type="EMBL" id="CAJNON010000216">
    <property type="protein sequence ID" value="CAF1111602.1"/>
    <property type="molecule type" value="Genomic_DNA"/>
</dbReference>
<dbReference type="Proteomes" id="UP000663844">
    <property type="component" value="Unassembled WGS sequence"/>
</dbReference>
<dbReference type="EMBL" id="CAJOBB010001751">
    <property type="protein sequence ID" value="CAF3898721.1"/>
    <property type="molecule type" value="Genomic_DNA"/>
</dbReference>
<evidence type="ECO:0000313" key="5">
    <source>
        <dbReference type="EMBL" id="CAF1111602.1"/>
    </source>
</evidence>
<evidence type="ECO:0000259" key="3">
    <source>
        <dbReference type="Pfam" id="PF20434"/>
    </source>
</evidence>
<proteinExistence type="predicted"/>
<dbReference type="OrthoDB" id="10055682at2759"/>
<name>A0A819HDD7_9BILA</name>
<comment type="caution">
    <text evidence="8">The sequence shown here is derived from an EMBL/GenBank/DDBJ whole genome shotgun (WGS) entry which is preliminary data.</text>
</comment>
<dbReference type="Proteomes" id="UP000663881">
    <property type="component" value="Unassembled WGS sequence"/>
</dbReference>
<dbReference type="EMBL" id="CAJOAZ010011599">
    <property type="protein sequence ID" value="CAF4239442.1"/>
    <property type="molecule type" value="Genomic_DNA"/>
</dbReference>
<dbReference type="AlphaFoldDB" id="A0A819HDD7"/>
<accession>A0A819HDD7</accession>
<dbReference type="EMBL" id="CAJOAY010000709">
    <property type="protein sequence ID" value="CAF3720713.1"/>
    <property type="molecule type" value="Genomic_DNA"/>
</dbReference>
<evidence type="ECO:0000313" key="6">
    <source>
        <dbReference type="EMBL" id="CAF1111654.1"/>
    </source>
</evidence>
<dbReference type="EMBL" id="CAJNOE010000179">
    <property type="protein sequence ID" value="CAF1016930.1"/>
    <property type="molecule type" value="Genomic_DNA"/>
</dbReference>
<dbReference type="InterPro" id="IPR029058">
    <property type="entry name" value="AB_hydrolase_fold"/>
</dbReference>
<feature type="compositionally biased region" description="Polar residues" evidence="2">
    <location>
        <begin position="37"/>
        <end position="49"/>
    </location>
</feature>
<dbReference type="Proteomes" id="UP000663868">
    <property type="component" value="Unassembled WGS sequence"/>
</dbReference>